<gene>
    <name evidence="3" type="ORF">SAMN02745725_00711</name>
</gene>
<organism evidence="3 4">
    <name type="scientific">Pseudobutyrivibrio xylanivorans DSM 14809</name>
    <dbReference type="NCBI Taxonomy" id="1123012"/>
    <lineage>
        <taxon>Bacteria</taxon>
        <taxon>Bacillati</taxon>
        <taxon>Bacillota</taxon>
        <taxon>Clostridia</taxon>
        <taxon>Lachnospirales</taxon>
        <taxon>Lachnospiraceae</taxon>
        <taxon>Pseudobutyrivibrio</taxon>
    </lineage>
</organism>
<feature type="transmembrane region" description="Helical" evidence="2">
    <location>
        <begin position="183"/>
        <end position="203"/>
    </location>
</feature>
<dbReference type="EMBL" id="FQYQ01000003">
    <property type="protein sequence ID" value="SHI60392.1"/>
    <property type="molecule type" value="Genomic_DNA"/>
</dbReference>
<dbReference type="RefSeq" id="WP_072912834.1">
    <property type="nucleotide sequence ID" value="NZ_FQYQ01000003.1"/>
</dbReference>
<feature type="region of interest" description="Disordered" evidence="1">
    <location>
        <begin position="118"/>
        <end position="161"/>
    </location>
</feature>
<dbReference type="Proteomes" id="UP000184185">
    <property type="component" value="Unassembled WGS sequence"/>
</dbReference>
<dbReference type="OrthoDB" id="9968299at2"/>
<keyword evidence="2" id="KW-0472">Membrane</keyword>
<feature type="compositionally biased region" description="Acidic residues" evidence="1">
    <location>
        <begin position="125"/>
        <end position="136"/>
    </location>
</feature>
<keyword evidence="4" id="KW-1185">Reference proteome</keyword>
<reference evidence="3 4" key="1">
    <citation type="submission" date="2016-11" db="EMBL/GenBank/DDBJ databases">
        <authorList>
            <person name="Jaros S."/>
            <person name="Januszkiewicz K."/>
            <person name="Wedrychowicz H."/>
        </authorList>
    </citation>
    <scope>NUCLEOTIDE SEQUENCE [LARGE SCALE GENOMIC DNA]</scope>
    <source>
        <strain evidence="3 4">DSM 14809</strain>
    </source>
</reference>
<evidence type="ECO:0000256" key="2">
    <source>
        <dbReference type="SAM" id="Phobius"/>
    </source>
</evidence>
<name>A0A1M6CHA2_PSEXY</name>
<sequence>MANVDFTEVTSDSFIEKSIDQQDRDSTINKDDLGLSEDTITEDSVHAYIVFTNEISINQGIAIIEEKVCKGQTLQVNRKDDTSNAIVAVVSNSEAKTIEQLSEVSLVKIDKGAQITNTEGKKDETEETTNLDETQENIEKEHTKDSSNTESQANESVEDDVITSETTAEVQENNLDTSIRPGVNLPIAIAVLLGIVVLIGIFINKSNR</sequence>
<evidence type="ECO:0000313" key="4">
    <source>
        <dbReference type="Proteomes" id="UP000184185"/>
    </source>
</evidence>
<proteinExistence type="predicted"/>
<keyword evidence="2" id="KW-1133">Transmembrane helix</keyword>
<dbReference type="AlphaFoldDB" id="A0A1M6CHA2"/>
<keyword evidence="2" id="KW-0812">Transmembrane</keyword>
<protein>
    <submittedName>
        <fullName evidence="3">Uncharacterized protein</fullName>
    </submittedName>
</protein>
<evidence type="ECO:0000256" key="1">
    <source>
        <dbReference type="SAM" id="MobiDB-lite"/>
    </source>
</evidence>
<feature type="compositionally biased region" description="Basic and acidic residues" evidence="1">
    <location>
        <begin position="137"/>
        <end position="147"/>
    </location>
</feature>
<evidence type="ECO:0000313" key="3">
    <source>
        <dbReference type="EMBL" id="SHI60392.1"/>
    </source>
</evidence>
<accession>A0A1M6CHA2</accession>